<feature type="compositionally biased region" description="Basic and acidic residues" evidence="1">
    <location>
        <begin position="671"/>
        <end position="681"/>
    </location>
</feature>
<feature type="compositionally biased region" description="Polar residues" evidence="1">
    <location>
        <begin position="470"/>
        <end position="490"/>
    </location>
</feature>
<evidence type="ECO:0000313" key="4">
    <source>
        <dbReference type="EMBL" id="JAS06447.1"/>
    </source>
</evidence>
<feature type="region of interest" description="Disordered" evidence="1">
    <location>
        <begin position="736"/>
        <end position="758"/>
    </location>
</feature>
<feature type="region of interest" description="Disordered" evidence="1">
    <location>
        <begin position="385"/>
        <end position="425"/>
    </location>
</feature>
<evidence type="ECO:0000259" key="3">
    <source>
        <dbReference type="Pfam" id="PF26117"/>
    </source>
</evidence>
<name>A0A1B6BYU4_9HEMI</name>
<dbReference type="InterPro" id="IPR024983">
    <property type="entry name" value="CHAT_dom"/>
</dbReference>
<feature type="domain" description="CHAT" evidence="2">
    <location>
        <begin position="1"/>
        <end position="42"/>
    </location>
</feature>
<reference evidence="4" key="1">
    <citation type="submission" date="2015-12" db="EMBL/GenBank/DDBJ databases">
        <title>De novo transcriptome assembly of four potential Pierce s Disease insect vectors from Arizona vineyards.</title>
        <authorList>
            <person name="Tassone E.E."/>
        </authorList>
    </citation>
    <scope>NUCLEOTIDE SEQUENCE</scope>
</reference>
<evidence type="ECO:0000259" key="2">
    <source>
        <dbReference type="Pfam" id="PF12770"/>
    </source>
</evidence>
<proteinExistence type="predicted"/>
<protein>
    <submittedName>
        <fullName evidence="4">Uncharacterized protein</fullName>
    </submittedName>
</protein>
<sequence length="758" mass="81486">FYSALLQGSRVSRALGEAMQTVQHTKHFAHPANWAGFLLVGADVRLSNKVALMGQALCELLKTPDRSRDALRVTLHLVEKSLQRIHRGQKNAMYTTQKSIENKVGHVSGWKELLQSVGFRFEPAANGIPSSVFFPQSDPEERLTQCSASLQALLGLTSTTLAALSKLMSNVEVADDIISVIRLVIGQFSMKNLESESIEIPISVKLWRVPGCHELLASLGFDLMEVGQDEVTLRTGKQANRRSIQFVLQALLALFDTQEAPKSLSIASSSSLESLASLDGEKETSPIVPPPLPRGPLVPGLRASGAPGAFTSYVRRRGEPDGRTACAADNNNSVNKLFPNKIVTRPGGGGESDAAFTPSPPVGMAGEQSLTLTLAHQTRIRSLYSSVQDVSPPTSDGSGNPVVNHQHQHTHRPDSSSSASSVTDWEGNGHATVLRRGANVSHPLPPLPHPLGRNPPPPPGIGLYDDPPFESQSSDSDFGHQSNRRAITSQTTSAIDRLSVRTGLSNLGSAGSRKPLLALTGSEETGIFTEDQVTSPRMLYFSPQLEEVGLQGSERDGSPGPAVPSAPGIQDQILATQLRRLNREATPTISEVYHERNIGLGLAPPLSKLLLPTGGVCEEESALLNEVRENSNSPHDNKPKPWLSTAALQRFYSEGGEVENKQRGGSPCSELSRRDEGDGRSIADSQCSAGSYKCGATLRPTVAPVTSTRPYEEQSSCVLNFNEDGNKDSIQSVVPMPRIRPLHPPPPPIPNVRTITKP</sequence>
<feature type="compositionally biased region" description="Polar residues" evidence="1">
    <location>
        <begin position="385"/>
        <end position="405"/>
    </location>
</feature>
<dbReference type="AlphaFoldDB" id="A0A1B6BYU4"/>
<feature type="region of interest" description="Disordered" evidence="1">
    <location>
        <begin position="345"/>
        <end position="365"/>
    </location>
</feature>
<gene>
    <name evidence="4" type="ORF">g.1686</name>
</gene>
<evidence type="ECO:0000256" key="1">
    <source>
        <dbReference type="SAM" id="MobiDB-lite"/>
    </source>
</evidence>
<feature type="region of interest" description="Disordered" evidence="1">
    <location>
        <begin position="438"/>
        <end position="490"/>
    </location>
</feature>
<organism evidence="4">
    <name type="scientific">Clastoptera arizonana</name>
    <name type="common">Arizona spittle bug</name>
    <dbReference type="NCBI Taxonomy" id="38151"/>
    <lineage>
        <taxon>Eukaryota</taxon>
        <taxon>Metazoa</taxon>
        <taxon>Ecdysozoa</taxon>
        <taxon>Arthropoda</taxon>
        <taxon>Hexapoda</taxon>
        <taxon>Insecta</taxon>
        <taxon>Pterygota</taxon>
        <taxon>Neoptera</taxon>
        <taxon>Paraneoptera</taxon>
        <taxon>Hemiptera</taxon>
        <taxon>Auchenorrhyncha</taxon>
        <taxon>Cercopoidea</taxon>
        <taxon>Clastopteridae</taxon>
        <taxon>Clastoptera</taxon>
    </lineage>
</organism>
<feature type="non-terminal residue" evidence="4">
    <location>
        <position position="1"/>
    </location>
</feature>
<dbReference type="InterPro" id="IPR058900">
    <property type="entry name" value="TTC28_C"/>
</dbReference>
<feature type="region of interest" description="Disordered" evidence="1">
    <location>
        <begin position="655"/>
        <end position="681"/>
    </location>
</feature>
<dbReference type="Pfam" id="PF12770">
    <property type="entry name" value="CHAT"/>
    <property type="match status" value="1"/>
</dbReference>
<dbReference type="Pfam" id="PF26117">
    <property type="entry name" value="TTC28_C"/>
    <property type="match status" value="1"/>
</dbReference>
<feature type="domain" description="TTC28 C-terminal" evidence="3">
    <location>
        <begin position="156"/>
        <end position="260"/>
    </location>
</feature>
<accession>A0A1B6BYU4</accession>
<feature type="compositionally biased region" description="Pro residues" evidence="1">
    <location>
        <begin position="443"/>
        <end position="460"/>
    </location>
</feature>
<dbReference type="EMBL" id="GEDC01030851">
    <property type="protein sequence ID" value="JAS06447.1"/>
    <property type="molecule type" value="Transcribed_RNA"/>
</dbReference>